<dbReference type="InterPro" id="IPR029060">
    <property type="entry name" value="PIN-like_dom_sf"/>
</dbReference>
<dbReference type="EMBL" id="MT631342">
    <property type="protein sequence ID" value="QNO48427.1"/>
    <property type="molecule type" value="Genomic_DNA"/>
</dbReference>
<gene>
    <name evidence="2" type="ORF">CMAMEFPP_00012</name>
</gene>
<proteinExistence type="predicted"/>
<dbReference type="SUPFAM" id="SSF88723">
    <property type="entry name" value="PIN domain-like"/>
    <property type="match status" value="1"/>
</dbReference>
<dbReference type="SMART" id="SM00670">
    <property type="entry name" value="PINc"/>
    <property type="match status" value="1"/>
</dbReference>
<evidence type="ECO:0000313" key="2">
    <source>
        <dbReference type="EMBL" id="QNO48427.1"/>
    </source>
</evidence>
<dbReference type="PANTHER" id="PTHR34610:SF4">
    <property type="entry name" value="SLL8027 PROTEIN"/>
    <property type="match status" value="1"/>
</dbReference>
<dbReference type="InterPro" id="IPR002850">
    <property type="entry name" value="PIN_toxin-like"/>
</dbReference>
<feature type="domain" description="PIN" evidence="1">
    <location>
        <begin position="2"/>
        <end position="123"/>
    </location>
</feature>
<dbReference type="NCBIfam" id="TIGR00305">
    <property type="entry name" value="putative toxin-antitoxin system toxin component, PIN family"/>
    <property type="match status" value="1"/>
</dbReference>
<dbReference type="Pfam" id="PF13470">
    <property type="entry name" value="PIN_3"/>
    <property type="match status" value="1"/>
</dbReference>
<sequence length="146" mass="16313">MLKVMIDTNILISGLFFSGKPRKVLIQALDDKICLILSEDVVDETERVISKKFSDSKQLPKAMALFYAIISKSEVIERGKYQEMVSVALNDLSIRDVKDAPILACALFYSPDCFITGDKDFDPLKGRVKFNILSVILGTAINCDFL</sequence>
<dbReference type="InterPro" id="IPR002716">
    <property type="entry name" value="PIN_dom"/>
</dbReference>
<dbReference type="CDD" id="cd09854">
    <property type="entry name" value="PIN_VapC-like"/>
    <property type="match status" value="1"/>
</dbReference>
<evidence type="ECO:0000259" key="1">
    <source>
        <dbReference type="SMART" id="SM00670"/>
    </source>
</evidence>
<reference evidence="2" key="1">
    <citation type="submission" date="2020-06" db="EMBL/GenBank/DDBJ databases">
        <title>Unique genomic features of the anaerobic methanotrophic archaea.</title>
        <authorList>
            <person name="Chadwick G.L."/>
            <person name="Skennerton C.T."/>
            <person name="Laso-Perez R."/>
            <person name="Leu A.O."/>
            <person name="Speth D.R."/>
            <person name="Yu H."/>
            <person name="Morgan-Lang C."/>
            <person name="Hatzenpichler R."/>
            <person name="Goudeau D."/>
            <person name="Malmstrom R."/>
            <person name="Brazelton W.J."/>
            <person name="Woyke T."/>
            <person name="Hallam S.J."/>
            <person name="Tyson G.W."/>
            <person name="Wegener G."/>
            <person name="Boetius A."/>
            <person name="Orphan V."/>
        </authorList>
    </citation>
    <scope>NUCLEOTIDE SEQUENCE</scope>
</reference>
<name>A0A7G9YK93_9EURY</name>
<dbReference type="AlphaFoldDB" id="A0A7G9YK93"/>
<protein>
    <recommendedName>
        <fullName evidence="1">PIN domain-containing protein</fullName>
    </recommendedName>
</protein>
<organism evidence="2">
    <name type="scientific">Candidatus Methanogaster sp. ANME-2c ERB4</name>
    <dbReference type="NCBI Taxonomy" id="2759911"/>
    <lineage>
        <taxon>Archaea</taxon>
        <taxon>Methanobacteriati</taxon>
        <taxon>Methanobacteriota</taxon>
        <taxon>Stenosarchaea group</taxon>
        <taxon>Methanomicrobia</taxon>
        <taxon>Methanosarcinales</taxon>
        <taxon>ANME-2 cluster</taxon>
        <taxon>Candidatus Methanogasteraceae</taxon>
        <taxon>Candidatus Methanogaster</taxon>
    </lineage>
</organism>
<accession>A0A7G9YK93</accession>
<dbReference type="PANTHER" id="PTHR34610">
    <property type="entry name" value="SSL7007 PROTEIN"/>
    <property type="match status" value="1"/>
</dbReference>